<feature type="region of interest" description="Disordered" evidence="1">
    <location>
        <begin position="1"/>
        <end position="27"/>
    </location>
</feature>
<organism evidence="2">
    <name type="scientific">uncultured Sulfurovum sp</name>
    <dbReference type="NCBI Taxonomy" id="269237"/>
    <lineage>
        <taxon>Bacteria</taxon>
        <taxon>Pseudomonadati</taxon>
        <taxon>Campylobacterota</taxon>
        <taxon>Epsilonproteobacteria</taxon>
        <taxon>Campylobacterales</taxon>
        <taxon>Sulfurovaceae</taxon>
        <taxon>Sulfurovum</taxon>
        <taxon>environmental samples</taxon>
    </lineage>
</organism>
<proteinExistence type="predicted"/>
<feature type="compositionally biased region" description="Polar residues" evidence="1">
    <location>
        <begin position="16"/>
        <end position="27"/>
    </location>
</feature>
<name>A0A6S6SM23_9BACT</name>
<sequence>MVTTLRAVNDSEETESSCGMSSTTKYKMNNGQLERDPINHRRVLESVTIRTPSGLVREVLYSKAFNLDADNNLLSFTSTTTLNGKTIQR</sequence>
<accession>A0A6S6SM23</accession>
<gene>
    <name evidence="2" type="ORF">HELGO_WM35528</name>
</gene>
<protein>
    <submittedName>
        <fullName evidence="2">Uncharacterized protein</fullName>
    </submittedName>
</protein>
<evidence type="ECO:0000256" key="1">
    <source>
        <dbReference type="SAM" id="MobiDB-lite"/>
    </source>
</evidence>
<evidence type="ECO:0000313" key="2">
    <source>
        <dbReference type="EMBL" id="CAA6803995.1"/>
    </source>
</evidence>
<dbReference type="AlphaFoldDB" id="A0A6S6SM23"/>
<reference evidence="2" key="1">
    <citation type="submission" date="2020-01" db="EMBL/GenBank/DDBJ databases">
        <authorList>
            <person name="Meier V. D."/>
            <person name="Meier V D."/>
        </authorList>
    </citation>
    <scope>NUCLEOTIDE SEQUENCE</scope>
    <source>
        <strain evidence="2">HLG_WM_MAG_03</strain>
    </source>
</reference>
<dbReference type="EMBL" id="CACVAR010000122">
    <property type="protein sequence ID" value="CAA6803995.1"/>
    <property type="molecule type" value="Genomic_DNA"/>
</dbReference>